<evidence type="ECO:0000313" key="3">
    <source>
        <dbReference type="Proteomes" id="UP000717585"/>
    </source>
</evidence>
<dbReference type="Pfam" id="PF01663">
    <property type="entry name" value="Phosphodiest"/>
    <property type="match status" value="1"/>
</dbReference>
<comment type="caution">
    <text evidence="2">The sequence shown here is derived from an EMBL/GenBank/DDBJ whole genome shotgun (WGS) entry which is preliminary data.</text>
</comment>
<gene>
    <name evidence="2" type="ORF">J8273_6519</name>
</gene>
<evidence type="ECO:0000313" key="2">
    <source>
        <dbReference type="EMBL" id="KAG9391743.1"/>
    </source>
</evidence>
<dbReference type="GO" id="GO:0005789">
    <property type="term" value="C:endoplasmic reticulum membrane"/>
    <property type="evidence" value="ECO:0007669"/>
    <property type="project" value="TreeGrafter"/>
</dbReference>
<dbReference type="EMBL" id="JAHDYR010000053">
    <property type="protein sequence ID" value="KAG9391743.1"/>
    <property type="molecule type" value="Genomic_DNA"/>
</dbReference>
<dbReference type="InterPro" id="IPR039524">
    <property type="entry name" value="PIGO/GPI13"/>
</dbReference>
<keyword evidence="2" id="KW-0808">Transferase</keyword>
<dbReference type="PANTHER" id="PTHR23071:SF1">
    <property type="entry name" value="GPI ETHANOLAMINE PHOSPHATE TRANSFERASE 3"/>
    <property type="match status" value="1"/>
</dbReference>
<keyword evidence="3" id="KW-1185">Reference proteome</keyword>
<feature type="transmembrane region" description="Helical" evidence="1">
    <location>
        <begin position="564"/>
        <end position="582"/>
    </location>
</feature>
<reference evidence="2" key="1">
    <citation type="submission" date="2021-05" db="EMBL/GenBank/DDBJ databases">
        <title>A free-living protist that lacks canonical eukaryotic 1 DNA replication and segregation systems.</title>
        <authorList>
            <person name="Salas-Leiva D.E."/>
            <person name="Tromer E.C."/>
            <person name="Curtis B.A."/>
            <person name="Jerlstrom-Hultqvist J."/>
            <person name="Kolisko M."/>
            <person name="Yi Z."/>
            <person name="Salas-Leiva J.S."/>
            <person name="Gallot-Lavallee L."/>
            <person name="Kops G.J.P.L."/>
            <person name="Archibald J.M."/>
            <person name="Simpson A.G.B."/>
            <person name="Roger A.J."/>
        </authorList>
    </citation>
    <scope>NUCLEOTIDE SEQUENCE</scope>
    <source>
        <strain evidence="2">BICM</strain>
    </source>
</reference>
<feature type="transmembrane region" description="Helical" evidence="1">
    <location>
        <begin position="539"/>
        <end position="558"/>
    </location>
</feature>
<dbReference type="Gene3D" id="3.40.720.10">
    <property type="entry name" value="Alkaline Phosphatase, subunit A"/>
    <property type="match status" value="1"/>
</dbReference>
<protein>
    <submittedName>
        <fullName evidence="2">Type I phosphodiesterase/nucleotide pyrophosphatase/phosphate transferase</fullName>
    </submittedName>
</protein>
<proteinExistence type="predicted"/>
<feature type="transmembrane region" description="Helical" evidence="1">
    <location>
        <begin position="293"/>
        <end position="316"/>
    </location>
</feature>
<feature type="transmembrane region" description="Helical" evidence="1">
    <location>
        <begin position="403"/>
        <end position="424"/>
    </location>
</feature>
<name>A0A8J6AYS5_9EUKA</name>
<dbReference type="Proteomes" id="UP000717585">
    <property type="component" value="Unassembled WGS sequence"/>
</dbReference>
<feature type="transmembrane region" description="Helical" evidence="1">
    <location>
        <begin position="462"/>
        <end position="485"/>
    </location>
</feature>
<dbReference type="PANTHER" id="PTHR23071">
    <property type="entry name" value="PHOSPHATIDYLINOSITOL GLYCAN"/>
    <property type="match status" value="1"/>
</dbReference>
<dbReference type="InterPro" id="IPR017850">
    <property type="entry name" value="Alkaline_phosphatase_core_sf"/>
</dbReference>
<organism evidence="2 3">
    <name type="scientific">Carpediemonas membranifera</name>
    <dbReference type="NCBI Taxonomy" id="201153"/>
    <lineage>
        <taxon>Eukaryota</taxon>
        <taxon>Metamonada</taxon>
        <taxon>Carpediemonas-like organisms</taxon>
        <taxon>Carpediemonas</taxon>
    </lineage>
</organism>
<dbReference type="AlphaFoldDB" id="A0A8J6AYS5"/>
<dbReference type="OrthoDB" id="272139at2759"/>
<dbReference type="GO" id="GO:0006506">
    <property type="term" value="P:GPI anchor biosynthetic process"/>
    <property type="evidence" value="ECO:0007669"/>
    <property type="project" value="InterPro"/>
</dbReference>
<dbReference type="SUPFAM" id="SSF53649">
    <property type="entry name" value="Alkaline phosphatase-like"/>
    <property type="match status" value="1"/>
</dbReference>
<evidence type="ECO:0000256" key="1">
    <source>
        <dbReference type="SAM" id="Phobius"/>
    </source>
</evidence>
<keyword evidence="1" id="KW-1133">Transmembrane helix</keyword>
<sequence length="595" mass="63648">MVPVLLVLVAAVLAASTYNNVVIAMVDALRFDQLAPAVLSGGTSPFRLSFYNISTSMIQSDKHMRFYDMYCGNPTVTTPRLRSLVSGRPSSYLESLQNFNTPQFHGPNFVDTLRDAGFSTGFAGDNTWTSLLPSSWDVSYPFRSFDILDTTSVDEGIMANIHHLHALPQPRLIVIHTLGLDHMEHQTGVADDKVMPVMEATDVLLRELVDPLDGETLLLVMGDHGMTDSGCHGGSSHQETHAGLMVYSTLGLSQPYVPGESVAQVSVRSFIEGAVLGDDTGLLPPGEEEGDPMYTLFAAGVCVIAGLLCITVLPLLAAPSWEIVAHVTQGIGMLSNCLSENSHVAAALFALPHLANVAPVVLVPLLFIGQRTLAPVEEFGRLTLPMDEGRPTPDPTLTVQAKVIAACFMGTPLWFVPPVLALLPSTPGHIAMYILSALAIPMDITAIHTLRLHQASSPVQVLSALVPAVSPSPIVADVAFFLWGAHYSLSEVDPSPAWLGLKTFSMPVATLLLGIALFGPHAVSAVKQPRTLAVRAGRASMAAFAALLLQHSLMGWSVFAPRMLFETGILLACLAALALDMCRRLASRGLFRLVS</sequence>
<dbReference type="InterPro" id="IPR002591">
    <property type="entry name" value="Phosphodiest/P_Trfase"/>
</dbReference>
<feature type="transmembrane region" description="Helical" evidence="1">
    <location>
        <begin position="497"/>
        <end position="518"/>
    </location>
</feature>
<dbReference type="GO" id="GO:0051377">
    <property type="term" value="F:mannose-ethanolamine phosphotransferase activity"/>
    <property type="evidence" value="ECO:0007669"/>
    <property type="project" value="TreeGrafter"/>
</dbReference>
<keyword evidence="1" id="KW-0472">Membrane</keyword>
<feature type="transmembrane region" description="Helical" evidence="1">
    <location>
        <begin position="430"/>
        <end position="450"/>
    </location>
</feature>
<keyword evidence="1" id="KW-0812">Transmembrane</keyword>
<accession>A0A8J6AYS5</accession>